<dbReference type="PROSITE" id="PS00122">
    <property type="entry name" value="CARBOXYLESTERASE_B_1"/>
    <property type="match status" value="1"/>
</dbReference>
<evidence type="ECO:0000256" key="1">
    <source>
        <dbReference type="ARBA" id="ARBA00005964"/>
    </source>
</evidence>
<keyword evidence="2 3" id="KW-0378">Hydrolase</keyword>
<name>A0ABT7Z0X5_9ACTN</name>
<dbReference type="EMBL" id="JAUEPL010000002">
    <property type="protein sequence ID" value="MDN3292766.1"/>
    <property type="molecule type" value="Genomic_DNA"/>
</dbReference>
<evidence type="ECO:0000313" key="6">
    <source>
        <dbReference type="Proteomes" id="UP001174050"/>
    </source>
</evidence>
<dbReference type="SUPFAM" id="SSF53474">
    <property type="entry name" value="alpha/beta-Hydrolases"/>
    <property type="match status" value="1"/>
</dbReference>
<dbReference type="InterPro" id="IPR019826">
    <property type="entry name" value="Carboxylesterase_B_AS"/>
</dbReference>
<dbReference type="Proteomes" id="UP001174050">
    <property type="component" value="Unassembled WGS sequence"/>
</dbReference>
<gene>
    <name evidence="5" type="ORF">QWM81_01645</name>
</gene>
<dbReference type="InterPro" id="IPR029058">
    <property type="entry name" value="AB_hydrolase_fold"/>
</dbReference>
<evidence type="ECO:0000256" key="2">
    <source>
        <dbReference type="ARBA" id="ARBA00022801"/>
    </source>
</evidence>
<dbReference type="Pfam" id="PF00135">
    <property type="entry name" value="COesterase"/>
    <property type="match status" value="1"/>
</dbReference>
<dbReference type="RefSeq" id="WP_290109571.1">
    <property type="nucleotide sequence ID" value="NZ_JAUEPL010000002.1"/>
</dbReference>
<keyword evidence="6" id="KW-1185">Reference proteome</keyword>
<evidence type="ECO:0000259" key="4">
    <source>
        <dbReference type="Pfam" id="PF00135"/>
    </source>
</evidence>
<dbReference type="PANTHER" id="PTHR11559">
    <property type="entry name" value="CARBOXYLESTERASE"/>
    <property type="match status" value="1"/>
</dbReference>
<comment type="caution">
    <text evidence="5">The sequence shown here is derived from an EMBL/GenBank/DDBJ whole genome shotgun (WGS) entry which is preliminary data.</text>
</comment>
<protein>
    <recommendedName>
        <fullName evidence="3">Carboxylic ester hydrolase</fullName>
        <ecNumber evidence="3">3.1.1.-</ecNumber>
    </recommendedName>
</protein>
<sequence length="496" mass="52000">MAGHPPSYVTVRTDRGAVRGERRATGVRFLGIPYAEPPVGELRFTAPVPARPWTGVLDALAYGPTAQRRSFAGVTTIPEPTVPGAATLNLNVFTPDPSPHAGLPVLVWIHGGGFVAGSAASPWYDGAAFNRDGVVVVSLGYRLGVEGFLHLPDAPDNRGVRDWIAALEWVRDTIACFGGDPGKVTVGGQSAGGGAVQTLLATPAARGLFRGAVSMSGAVMRPQARETAEAVSRLLTARTGVPATAAALTDRTDEDILALQDALTAPGPDRAALPLLCLAPFADGELVPAPVPDALTAGDAGGDVPLMLGFTAHEFNGVPAPSATEETLRAVLAAHGLGEEHTRLFLDTYGSAAGGPGALTAQAVTDTTFRAPALAIADARAERERPTWLYQFEWPATGSALTGTAYHCADLPFVFDLLHAEGVTGALGARPPQHLADAMHAAWVAFVRDLEPGHDWPRHTASRRETRIWDSPPRVAHDPLRAVRRIWGPMCRPGPA</sequence>
<evidence type="ECO:0000313" key="5">
    <source>
        <dbReference type="EMBL" id="MDN3292766.1"/>
    </source>
</evidence>
<dbReference type="EC" id="3.1.1.-" evidence="3"/>
<feature type="domain" description="Carboxylesterase type B" evidence="4">
    <location>
        <begin position="10"/>
        <end position="461"/>
    </location>
</feature>
<comment type="similarity">
    <text evidence="1 3">Belongs to the type-B carboxylesterase/lipase family.</text>
</comment>
<dbReference type="Gene3D" id="3.40.50.1820">
    <property type="entry name" value="alpha/beta hydrolase"/>
    <property type="match status" value="1"/>
</dbReference>
<proteinExistence type="inferred from homology"/>
<accession>A0ABT7Z0X5</accession>
<reference evidence="5" key="1">
    <citation type="submission" date="2023-06" db="EMBL/GenBank/DDBJ databases">
        <title>WGS-Sequencing of Streptomyces ficellus isolate 21 collected from sand in Gara Djebilet Iron Mine in Algeria.</title>
        <authorList>
            <person name="Zegers G.P."/>
            <person name="Gomez A."/>
            <person name="Gueddou A."/>
            <person name="Zahara A.F."/>
            <person name="Worth M."/>
            <person name="Sevigny J.L."/>
            <person name="Tisa L."/>
        </authorList>
    </citation>
    <scope>NUCLEOTIDE SEQUENCE</scope>
    <source>
        <strain evidence="5">AS11</strain>
    </source>
</reference>
<evidence type="ECO:0000256" key="3">
    <source>
        <dbReference type="RuleBase" id="RU361235"/>
    </source>
</evidence>
<organism evidence="5 6">
    <name type="scientific">Streptomyces ficellus</name>
    <dbReference type="NCBI Taxonomy" id="1977088"/>
    <lineage>
        <taxon>Bacteria</taxon>
        <taxon>Bacillati</taxon>
        <taxon>Actinomycetota</taxon>
        <taxon>Actinomycetes</taxon>
        <taxon>Kitasatosporales</taxon>
        <taxon>Streptomycetaceae</taxon>
        <taxon>Streptomyces</taxon>
    </lineage>
</organism>
<dbReference type="InterPro" id="IPR050309">
    <property type="entry name" value="Type-B_Carboxylest/Lipase"/>
</dbReference>
<dbReference type="InterPro" id="IPR002018">
    <property type="entry name" value="CarbesteraseB"/>
</dbReference>